<evidence type="ECO:0000256" key="1">
    <source>
        <dbReference type="SAM" id="Phobius"/>
    </source>
</evidence>
<name>A0AB39HBU0_9VIBR</name>
<dbReference type="RefSeq" id="WP_306100372.1">
    <property type="nucleotide sequence ID" value="NZ_CP162601.1"/>
</dbReference>
<feature type="transmembrane region" description="Helical" evidence="1">
    <location>
        <begin position="354"/>
        <end position="375"/>
    </location>
</feature>
<keyword evidence="1" id="KW-0812">Transmembrane</keyword>
<dbReference type="EMBL" id="CP162601">
    <property type="protein sequence ID" value="XDK24314.1"/>
    <property type="molecule type" value="Genomic_DNA"/>
</dbReference>
<keyword evidence="1" id="KW-0472">Membrane</keyword>
<dbReference type="PANTHER" id="PTHR34219:SF1">
    <property type="entry name" value="PEPSY DOMAIN-CONTAINING PROTEIN"/>
    <property type="match status" value="1"/>
</dbReference>
<reference evidence="2" key="1">
    <citation type="submission" date="2024-07" db="EMBL/GenBank/DDBJ databases">
        <title>Genome Analysis of a Potential Novel Vibrio Species Secreting pH- and Thermo-stable Alginate Lyase and its Application in Producing Alginate Oligosaccharides.</title>
        <authorList>
            <person name="Huang H."/>
            <person name="Bao K."/>
        </authorList>
    </citation>
    <scope>NUCLEOTIDE SEQUENCE</scope>
    <source>
        <strain evidence="2">HB236076</strain>
    </source>
</reference>
<feature type="transmembrane region" description="Helical" evidence="1">
    <location>
        <begin position="405"/>
        <end position="431"/>
    </location>
</feature>
<dbReference type="Pfam" id="PF03929">
    <property type="entry name" value="PepSY_TM"/>
    <property type="match status" value="1"/>
</dbReference>
<feature type="transmembrane region" description="Helical" evidence="1">
    <location>
        <begin position="196"/>
        <end position="215"/>
    </location>
</feature>
<gene>
    <name evidence="2" type="ORF">AB0763_08765</name>
</gene>
<organism evidence="2">
    <name type="scientific">Vibrio sp. HB236076</name>
    <dbReference type="NCBI Taxonomy" id="3232307"/>
    <lineage>
        <taxon>Bacteria</taxon>
        <taxon>Pseudomonadati</taxon>
        <taxon>Pseudomonadota</taxon>
        <taxon>Gammaproteobacteria</taxon>
        <taxon>Vibrionales</taxon>
        <taxon>Vibrionaceae</taxon>
        <taxon>Vibrio</taxon>
    </lineage>
</organism>
<dbReference type="InterPro" id="IPR005625">
    <property type="entry name" value="PepSY-ass_TM"/>
</dbReference>
<evidence type="ECO:0000313" key="2">
    <source>
        <dbReference type="EMBL" id="XDK24314.1"/>
    </source>
</evidence>
<feature type="transmembrane region" description="Helical" evidence="1">
    <location>
        <begin position="15"/>
        <end position="37"/>
    </location>
</feature>
<dbReference type="PANTHER" id="PTHR34219">
    <property type="entry name" value="IRON-REGULATED INNER MEMBRANE PROTEIN-RELATED"/>
    <property type="match status" value="1"/>
</dbReference>
<proteinExistence type="predicted"/>
<accession>A0AB39HBU0</accession>
<keyword evidence="1" id="KW-1133">Transmembrane helix</keyword>
<dbReference type="KEGG" id="vih:AB0763_08765"/>
<feature type="transmembrane region" description="Helical" evidence="1">
    <location>
        <begin position="151"/>
        <end position="172"/>
    </location>
</feature>
<protein>
    <submittedName>
        <fullName evidence="2">PepSY-associated TM helix domain-containing protein</fullName>
    </submittedName>
</protein>
<sequence length="445" mass="50288">MFSTPLISFIKRLHFYIGLFVGPFIFIAALSGTLYVLSPPIEKILYHHELTTESQGQAHGLEQQINAAKASLQSPLPLSAVRPAKAPGQTTRVMFQDPNNYGWELRTLFIDPVSLEVRGDLPTYGTSGILPFRITLDYLHRNLLLGEPGRIYSELAASWLWVVALGGAILWMSSRKQPTPKRPNARYRYKRRHQRLGLLLFVGLVFFSATGLTWSKWAGGNIGQWRQTLGWVTPSVSLTLNSNNMTENNPHHHEIAQSTVSKHVFTARDFDAVLTIARQGGIDADKVEIKPPSASDRAWLVREIDRSWPSQVDSVAIDLDRQTITSRADFSDYPLVAKLIRWGIDAHMGVLFGLLNQLILATFGLCLCWMIILGYKMWWQRRPTKTSNQQYLILSWQPLPRKDKAIIAIITTVLALALPVLGVSLAGFVLIDLWLWRRTYKHAQT</sequence>
<dbReference type="AlphaFoldDB" id="A0AB39HBU0"/>